<feature type="region of interest" description="Disordered" evidence="1">
    <location>
        <begin position="1"/>
        <end position="53"/>
    </location>
</feature>
<dbReference type="Proteomes" id="UP000824782">
    <property type="component" value="Unassembled WGS sequence"/>
</dbReference>
<dbReference type="AlphaFoldDB" id="A0AAV7DL88"/>
<comment type="caution">
    <text evidence="2">The sequence shown here is derived from an EMBL/GenBank/DDBJ whole genome shotgun (WGS) entry which is preliminary data.</text>
</comment>
<name>A0AAV7DL88_ENGPU</name>
<protein>
    <submittedName>
        <fullName evidence="2">Uncharacterized protein</fullName>
    </submittedName>
</protein>
<evidence type="ECO:0000256" key="1">
    <source>
        <dbReference type="SAM" id="MobiDB-lite"/>
    </source>
</evidence>
<proteinExistence type="predicted"/>
<evidence type="ECO:0000313" key="3">
    <source>
        <dbReference type="Proteomes" id="UP000824782"/>
    </source>
</evidence>
<evidence type="ECO:0000313" key="2">
    <source>
        <dbReference type="EMBL" id="KAG8598084.1"/>
    </source>
</evidence>
<accession>A0AAV7DL88</accession>
<organism evidence="2 3">
    <name type="scientific">Engystomops pustulosus</name>
    <name type="common">Tungara frog</name>
    <name type="synonym">Physalaemus pustulosus</name>
    <dbReference type="NCBI Taxonomy" id="76066"/>
    <lineage>
        <taxon>Eukaryota</taxon>
        <taxon>Metazoa</taxon>
        <taxon>Chordata</taxon>
        <taxon>Craniata</taxon>
        <taxon>Vertebrata</taxon>
        <taxon>Euteleostomi</taxon>
        <taxon>Amphibia</taxon>
        <taxon>Batrachia</taxon>
        <taxon>Anura</taxon>
        <taxon>Neobatrachia</taxon>
        <taxon>Hyloidea</taxon>
        <taxon>Leptodactylidae</taxon>
        <taxon>Leiuperinae</taxon>
        <taxon>Engystomops</taxon>
    </lineage>
</organism>
<reference evidence="2" key="1">
    <citation type="thesis" date="2020" institute="ProQuest LLC" country="789 East Eisenhower Parkway, Ann Arbor, MI, USA">
        <title>Comparative Genomics and Chromosome Evolution.</title>
        <authorList>
            <person name="Mudd A.B."/>
        </authorList>
    </citation>
    <scope>NUCLEOTIDE SEQUENCE</scope>
    <source>
        <strain evidence="2">237g6f4</strain>
        <tissue evidence="2">Blood</tissue>
    </source>
</reference>
<keyword evidence="3" id="KW-1185">Reference proteome</keyword>
<dbReference type="EMBL" id="WNYA01000001">
    <property type="protein sequence ID" value="KAG8598084.1"/>
    <property type="molecule type" value="Genomic_DNA"/>
</dbReference>
<sequence>MSMEDLTILNSPSVSSAKNKGRPDNSSSEAEESSPFSPSSSDTDNVSMGVAEEGPGRSLLMKAGCWSMIFLTDTCTSSLITDRRDSNQEADSSAIIFEMHEGHVLFSWFAGNFLLQILQSL</sequence>
<gene>
    <name evidence="2" type="ORF">GDO81_002491</name>
</gene>
<feature type="compositionally biased region" description="Polar residues" evidence="1">
    <location>
        <begin position="8"/>
        <end position="18"/>
    </location>
</feature>